<dbReference type="SUPFAM" id="SSF116734">
    <property type="entry name" value="DNA methylase specificity domain"/>
    <property type="match status" value="1"/>
</dbReference>
<dbReference type="AlphaFoldDB" id="A0AA46YQB1"/>
<reference evidence="3" key="1">
    <citation type="submission" date="2022-10" db="EMBL/GenBank/DDBJ databases">
        <title>Genome assembly of Lactococcus garvieae isolates from cricket gut.</title>
        <authorList>
            <person name="Luecke A.R."/>
            <person name="Brown A.M.V."/>
            <person name="Wakeman C.A."/>
        </authorList>
    </citation>
    <scope>NUCLEOTIDE SEQUENCE</scope>
    <source>
        <strain evidence="3">Alexii-11_2</strain>
    </source>
</reference>
<dbReference type="EMBL" id="CP109635">
    <property type="protein sequence ID" value="UYT09645.1"/>
    <property type="molecule type" value="Genomic_DNA"/>
</dbReference>
<organism evidence="3 4">
    <name type="scientific">Lactococcus garvieae</name>
    <dbReference type="NCBI Taxonomy" id="1363"/>
    <lineage>
        <taxon>Bacteria</taxon>
        <taxon>Bacillati</taxon>
        <taxon>Bacillota</taxon>
        <taxon>Bacilli</taxon>
        <taxon>Lactobacillales</taxon>
        <taxon>Streptococcaceae</taxon>
        <taxon>Lactococcus</taxon>
    </lineage>
</organism>
<dbReference type="Gene3D" id="3.90.220.20">
    <property type="entry name" value="DNA methylase specificity domains"/>
    <property type="match status" value="1"/>
</dbReference>
<keyword evidence="1" id="KW-0680">Restriction system</keyword>
<evidence type="ECO:0000313" key="3">
    <source>
        <dbReference type="EMBL" id="UYT09645.1"/>
    </source>
</evidence>
<dbReference type="GO" id="GO:0003677">
    <property type="term" value="F:DNA binding"/>
    <property type="evidence" value="ECO:0007669"/>
    <property type="project" value="UniProtKB-KW"/>
</dbReference>
<proteinExistence type="predicted"/>
<accession>A0AA46YQB1</accession>
<evidence type="ECO:0000256" key="1">
    <source>
        <dbReference type="ARBA" id="ARBA00022747"/>
    </source>
</evidence>
<sequence>MKKNTPKIRFMGFTDDWEQRKLGDIKDVRDGTHDSPKYKDEGYPLVTSKNLIKFLDVTKG</sequence>
<dbReference type="RefSeq" id="WP_264307770.1">
    <property type="nucleotide sequence ID" value="NZ_CP109635.1"/>
</dbReference>
<dbReference type="GO" id="GO:0009307">
    <property type="term" value="P:DNA restriction-modification system"/>
    <property type="evidence" value="ECO:0007669"/>
    <property type="project" value="UniProtKB-KW"/>
</dbReference>
<evidence type="ECO:0008006" key="5">
    <source>
        <dbReference type="Google" id="ProtNLM"/>
    </source>
</evidence>
<dbReference type="Proteomes" id="UP001164042">
    <property type="component" value="Chromosome"/>
</dbReference>
<protein>
    <recommendedName>
        <fullName evidence="5">Restriction endonuclease subunit S</fullName>
    </recommendedName>
</protein>
<name>A0AA46YQB1_9LACT</name>
<evidence type="ECO:0000256" key="2">
    <source>
        <dbReference type="ARBA" id="ARBA00023125"/>
    </source>
</evidence>
<dbReference type="InterPro" id="IPR044946">
    <property type="entry name" value="Restrct_endonuc_typeI_TRD_sf"/>
</dbReference>
<gene>
    <name evidence="3" type="ORF">OF801_06580</name>
</gene>
<evidence type="ECO:0000313" key="4">
    <source>
        <dbReference type="Proteomes" id="UP001164042"/>
    </source>
</evidence>
<keyword evidence="2" id="KW-0238">DNA-binding</keyword>